<evidence type="ECO:0000256" key="1">
    <source>
        <dbReference type="SAM" id="MobiDB-lite"/>
    </source>
</evidence>
<name>A0A6A6N562_HEVBR</name>
<evidence type="ECO:0000313" key="3">
    <source>
        <dbReference type="Proteomes" id="UP000467840"/>
    </source>
</evidence>
<dbReference type="AlphaFoldDB" id="A0A6A6N562"/>
<dbReference type="PANTHER" id="PTHR33052">
    <property type="entry name" value="DUF4228 DOMAIN PROTEIN-RELATED"/>
    <property type="match status" value="1"/>
</dbReference>
<gene>
    <name evidence="2" type="ORF">GH714_039079</name>
</gene>
<accession>A0A6A6N562</accession>
<dbReference type="EMBL" id="JAAGAX010000003">
    <property type="protein sequence ID" value="KAF2321332.1"/>
    <property type="molecule type" value="Genomic_DNA"/>
</dbReference>
<dbReference type="InterPro" id="IPR025322">
    <property type="entry name" value="PADRE_dom"/>
</dbReference>
<organism evidence="2 3">
    <name type="scientific">Hevea brasiliensis</name>
    <name type="common">Para rubber tree</name>
    <name type="synonym">Siphonia brasiliensis</name>
    <dbReference type="NCBI Taxonomy" id="3981"/>
    <lineage>
        <taxon>Eukaryota</taxon>
        <taxon>Viridiplantae</taxon>
        <taxon>Streptophyta</taxon>
        <taxon>Embryophyta</taxon>
        <taxon>Tracheophyta</taxon>
        <taxon>Spermatophyta</taxon>
        <taxon>Magnoliopsida</taxon>
        <taxon>eudicotyledons</taxon>
        <taxon>Gunneridae</taxon>
        <taxon>Pentapetalae</taxon>
        <taxon>rosids</taxon>
        <taxon>fabids</taxon>
        <taxon>Malpighiales</taxon>
        <taxon>Euphorbiaceae</taxon>
        <taxon>Crotonoideae</taxon>
        <taxon>Micrandreae</taxon>
        <taxon>Hevea</taxon>
    </lineage>
</organism>
<feature type="compositionally biased region" description="Basic and acidic residues" evidence="1">
    <location>
        <begin position="84"/>
        <end position="96"/>
    </location>
</feature>
<reference evidence="2 3" key="1">
    <citation type="journal article" date="2020" name="Mol. Plant">
        <title>The Chromosome-Based Rubber Tree Genome Provides New Insights into Spurge Genome Evolution and Rubber Biosynthesis.</title>
        <authorList>
            <person name="Liu J."/>
            <person name="Shi C."/>
            <person name="Shi C.C."/>
            <person name="Li W."/>
            <person name="Zhang Q.J."/>
            <person name="Zhang Y."/>
            <person name="Li K."/>
            <person name="Lu H.F."/>
            <person name="Shi C."/>
            <person name="Zhu S.T."/>
            <person name="Xiao Z.Y."/>
            <person name="Nan H."/>
            <person name="Yue Y."/>
            <person name="Zhu X.G."/>
            <person name="Wu Y."/>
            <person name="Hong X.N."/>
            <person name="Fan G.Y."/>
            <person name="Tong Y."/>
            <person name="Zhang D."/>
            <person name="Mao C.L."/>
            <person name="Liu Y.L."/>
            <person name="Hao S.J."/>
            <person name="Liu W.Q."/>
            <person name="Lv M.Q."/>
            <person name="Zhang H.B."/>
            <person name="Liu Y."/>
            <person name="Hu-Tang G.R."/>
            <person name="Wang J.P."/>
            <person name="Wang J.H."/>
            <person name="Sun Y.H."/>
            <person name="Ni S.B."/>
            <person name="Chen W.B."/>
            <person name="Zhang X.C."/>
            <person name="Jiao Y.N."/>
            <person name="Eichler E.E."/>
            <person name="Li G.H."/>
            <person name="Liu X."/>
            <person name="Gao L.Z."/>
        </authorList>
    </citation>
    <scope>NUCLEOTIDE SEQUENCE [LARGE SCALE GENOMIC DNA]</scope>
    <source>
        <strain evidence="3">cv. GT1</strain>
        <tissue evidence="2">Leaf</tissue>
    </source>
</reference>
<proteinExistence type="predicted"/>
<evidence type="ECO:0000313" key="2">
    <source>
        <dbReference type="EMBL" id="KAF2321332.1"/>
    </source>
</evidence>
<comment type="caution">
    <text evidence="2">The sequence shown here is derived from an EMBL/GenBank/DDBJ whole genome shotgun (WGS) entry which is preliminary data.</text>
</comment>
<feature type="region of interest" description="Disordered" evidence="1">
    <location>
        <begin position="83"/>
        <end position="109"/>
    </location>
</feature>
<dbReference type="Pfam" id="PF14009">
    <property type="entry name" value="PADRE"/>
    <property type="match status" value="1"/>
</dbReference>
<keyword evidence="3" id="KW-1185">Reference proteome</keyword>
<dbReference type="Proteomes" id="UP000467840">
    <property type="component" value="Chromosome 10"/>
</dbReference>
<sequence length="149" mass="17350">MMGSIASEDGVLKLVHPRRYVEIHRQPVTAAEILKRYPRHSVTRPDVFEYPWVVVKPESVLNLGKVFFIVPNYTLYKLMKAHRERNQDSPHKKENKATPPLRQNPTLNQIRQHEDEVAKAPKALSYIHAALSDLVFTRIMAYDTTYEAW</sequence>
<protein>
    <submittedName>
        <fullName evidence="2">Uncharacterized protein</fullName>
    </submittedName>
</protein>